<comment type="similarity">
    <text evidence="2">Belongs to the ARG7 family.</text>
</comment>
<dbReference type="Pfam" id="PF03106">
    <property type="entry name" value="WRKY"/>
    <property type="match status" value="1"/>
</dbReference>
<dbReference type="Proteomes" id="UP000734854">
    <property type="component" value="Unassembled WGS sequence"/>
</dbReference>
<protein>
    <recommendedName>
        <fullName evidence="8">WRKY domain-containing protein</fullName>
    </recommendedName>
</protein>
<keyword evidence="5" id="KW-0804">Transcription</keyword>
<evidence type="ECO:0000256" key="3">
    <source>
        <dbReference type="ARBA" id="ARBA00023015"/>
    </source>
</evidence>
<dbReference type="AlphaFoldDB" id="A0A8J5F6Y8"/>
<dbReference type="Pfam" id="PF10533">
    <property type="entry name" value="Plant_zn_clust"/>
    <property type="match status" value="1"/>
</dbReference>
<evidence type="ECO:0000256" key="6">
    <source>
        <dbReference type="ARBA" id="ARBA00023242"/>
    </source>
</evidence>
<dbReference type="EMBL" id="JACMSC010000016">
    <property type="protein sequence ID" value="KAG6482351.1"/>
    <property type="molecule type" value="Genomic_DNA"/>
</dbReference>
<dbReference type="InterPro" id="IPR003657">
    <property type="entry name" value="WRKY_dom"/>
</dbReference>
<dbReference type="PROSITE" id="PS50811">
    <property type="entry name" value="WRKY"/>
    <property type="match status" value="1"/>
</dbReference>
<accession>A0A8J5F6Y8</accession>
<keyword evidence="4" id="KW-0238">DNA-binding</keyword>
<dbReference type="GO" id="GO:0043565">
    <property type="term" value="F:sequence-specific DNA binding"/>
    <property type="evidence" value="ECO:0007669"/>
    <property type="project" value="InterPro"/>
</dbReference>
<comment type="caution">
    <text evidence="9">The sequence shown here is derived from an EMBL/GenBank/DDBJ whole genome shotgun (WGS) entry which is preliminary data.</text>
</comment>
<evidence type="ECO:0000256" key="2">
    <source>
        <dbReference type="ARBA" id="ARBA00006974"/>
    </source>
</evidence>
<dbReference type="InterPro" id="IPR003676">
    <property type="entry name" value="SAUR_fam"/>
</dbReference>
<dbReference type="SMART" id="SM00774">
    <property type="entry name" value="WRKY"/>
    <property type="match status" value="1"/>
</dbReference>
<dbReference type="GO" id="GO:0003700">
    <property type="term" value="F:DNA-binding transcription factor activity"/>
    <property type="evidence" value="ECO:0007669"/>
    <property type="project" value="InterPro"/>
</dbReference>
<dbReference type="Pfam" id="PF02519">
    <property type="entry name" value="Auxin_inducible"/>
    <property type="match status" value="1"/>
</dbReference>
<evidence type="ECO:0000259" key="8">
    <source>
        <dbReference type="PROSITE" id="PS50811"/>
    </source>
</evidence>
<gene>
    <name evidence="9" type="ORF">ZIOFF_058982</name>
</gene>
<evidence type="ECO:0000313" key="10">
    <source>
        <dbReference type="Proteomes" id="UP000734854"/>
    </source>
</evidence>
<dbReference type="InterPro" id="IPR036576">
    <property type="entry name" value="WRKY_dom_sf"/>
</dbReference>
<dbReference type="PANTHER" id="PTHR31374">
    <property type="entry name" value="AUXIN-INDUCED PROTEIN-LIKE-RELATED"/>
    <property type="match status" value="1"/>
</dbReference>
<evidence type="ECO:0000256" key="5">
    <source>
        <dbReference type="ARBA" id="ARBA00023163"/>
    </source>
</evidence>
<keyword evidence="3" id="KW-0805">Transcription regulation</keyword>
<keyword evidence="6" id="KW-0539">Nucleus</keyword>
<keyword evidence="10" id="KW-1185">Reference proteome</keyword>
<proteinExistence type="inferred from homology"/>
<reference evidence="9 10" key="1">
    <citation type="submission" date="2020-08" db="EMBL/GenBank/DDBJ databases">
        <title>Plant Genome Project.</title>
        <authorList>
            <person name="Zhang R.-G."/>
        </authorList>
    </citation>
    <scope>NUCLEOTIDE SEQUENCE [LARGE SCALE GENOMIC DNA]</scope>
    <source>
        <tissue evidence="9">Rhizome</tissue>
    </source>
</reference>
<feature type="domain" description="WRKY" evidence="8">
    <location>
        <begin position="243"/>
        <end position="289"/>
    </location>
</feature>
<dbReference type="Gene3D" id="2.20.25.80">
    <property type="entry name" value="WRKY domain"/>
    <property type="match status" value="1"/>
</dbReference>
<evidence type="ECO:0000256" key="4">
    <source>
        <dbReference type="ARBA" id="ARBA00023125"/>
    </source>
</evidence>
<dbReference type="InterPro" id="IPR018872">
    <property type="entry name" value="Zn-cluster-dom"/>
</dbReference>
<dbReference type="PANTHER" id="PTHR31374:SF6">
    <property type="entry name" value="OS04G0608300 PROTEIN"/>
    <property type="match status" value="1"/>
</dbReference>
<sequence length="420" mass="46399">MAVDLMSYGKAEEQISIQEAGAAGLRSMEHLILRLSDCRSQQQLDCGEIADVTVSNFKKFISVLNRTGHARFRRGPTAPHLTAAEPKQVSAMAETLILSPVPLRTKPPRHSLPPSPLPTQTRTLDFTKPIHVSASEASPRSRYNKECFNISATALFVSFVTGDGSLRNSRTSAATSLILSPSVSAGKPLISFSTLDRRCHEHAHAHSEHIDGKYAVPSEQCHCSKRSKSRLKRMIRVPAVSAKVSDIPTDQYSWRKYGQKPIKGSLYPRLASRKMIHVESMECKATIHVSISALMFTKASSPNTLCIQLSAFLQALQKQQQPMDVLKKWKKLAVVSQKGLKNNWVPKGSLAVCVGPELKRYVIPTCYLHHEAFGVLLRGAEEEYGFAQAGVLRIPCSIAEFERVLERTASASLADETKDR</sequence>
<dbReference type="GO" id="GO:0009733">
    <property type="term" value="P:response to auxin"/>
    <property type="evidence" value="ECO:0007669"/>
    <property type="project" value="InterPro"/>
</dbReference>
<name>A0A8J5F6Y8_ZINOF</name>
<evidence type="ECO:0000313" key="9">
    <source>
        <dbReference type="EMBL" id="KAG6482351.1"/>
    </source>
</evidence>
<evidence type="ECO:0000256" key="1">
    <source>
        <dbReference type="ARBA" id="ARBA00004123"/>
    </source>
</evidence>
<evidence type="ECO:0000256" key="7">
    <source>
        <dbReference type="SAM" id="MobiDB-lite"/>
    </source>
</evidence>
<feature type="region of interest" description="Disordered" evidence="7">
    <location>
        <begin position="102"/>
        <end position="122"/>
    </location>
</feature>
<dbReference type="SUPFAM" id="SSF118290">
    <property type="entry name" value="WRKY DNA-binding domain"/>
    <property type="match status" value="1"/>
</dbReference>
<comment type="subcellular location">
    <subcellularLocation>
        <location evidence="1">Nucleus</location>
    </subcellularLocation>
</comment>
<organism evidence="9 10">
    <name type="scientific">Zingiber officinale</name>
    <name type="common">Ginger</name>
    <name type="synonym">Amomum zingiber</name>
    <dbReference type="NCBI Taxonomy" id="94328"/>
    <lineage>
        <taxon>Eukaryota</taxon>
        <taxon>Viridiplantae</taxon>
        <taxon>Streptophyta</taxon>
        <taxon>Embryophyta</taxon>
        <taxon>Tracheophyta</taxon>
        <taxon>Spermatophyta</taxon>
        <taxon>Magnoliopsida</taxon>
        <taxon>Liliopsida</taxon>
        <taxon>Zingiberales</taxon>
        <taxon>Zingiberaceae</taxon>
        <taxon>Zingiber</taxon>
    </lineage>
</organism>
<dbReference type="GO" id="GO:0005634">
    <property type="term" value="C:nucleus"/>
    <property type="evidence" value="ECO:0007669"/>
    <property type="project" value="UniProtKB-SubCell"/>
</dbReference>